<dbReference type="PANTHER" id="PTHR43240:SF10">
    <property type="entry name" value="BLL4964 PROTEIN"/>
    <property type="match status" value="1"/>
</dbReference>
<dbReference type="InterPro" id="IPR029069">
    <property type="entry name" value="HotDog_dom_sf"/>
</dbReference>
<sequence>MKLKMDRAELNDFLQEAFPQVAADFEVEEVSAETLRVRMKITERNLRPGGTVSGPAMFSLADVAIYLAVLARIGPVALAVTTNANIDFMRKPVAGEDLLAEARILKLGKSLAVGDVLIQSEGMEAPVARASLTYAIPPKREDNR</sequence>
<dbReference type="NCBIfam" id="TIGR00369">
    <property type="entry name" value="unchar_dom_1"/>
    <property type="match status" value="1"/>
</dbReference>
<proteinExistence type="predicted"/>
<dbReference type="GO" id="GO:0061522">
    <property type="term" value="F:1,4-dihydroxy-2-naphthoyl-CoA thioesterase activity"/>
    <property type="evidence" value="ECO:0007669"/>
    <property type="project" value="TreeGrafter"/>
</dbReference>
<keyword evidence="1" id="KW-0378">Hydrolase</keyword>
<reference evidence="3" key="1">
    <citation type="submission" date="2022-10" db="EMBL/GenBank/DDBJ databases">
        <authorList>
            <person name="Yue Y."/>
        </authorList>
    </citation>
    <scope>NUCLEOTIDE SEQUENCE</scope>
    <source>
        <strain evidence="3">Z654</strain>
    </source>
</reference>
<dbReference type="Gene3D" id="3.10.129.10">
    <property type="entry name" value="Hotdog Thioesterase"/>
    <property type="match status" value="1"/>
</dbReference>
<protein>
    <submittedName>
        <fullName evidence="3">PaaI family thioesterase</fullName>
    </submittedName>
</protein>
<gene>
    <name evidence="3" type="ORF">OH136_07610</name>
</gene>
<evidence type="ECO:0000256" key="1">
    <source>
        <dbReference type="ARBA" id="ARBA00022801"/>
    </source>
</evidence>
<comment type="caution">
    <text evidence="3">The sequence shown here is derived from an EMBL/GenBank/DDBJ whole genome shotgun (WGS) entry which is preliminary data.</text>
</comment>
<dbReference type="Proteomes" id="UP001208041">
    <property type="component" value="Unassembled WGS sequence"/>
</dbReference>
<feature type="domain" description="Thioesterase" evidence="2">
    <location>
        <begin position="49"/>
        <end position="123"/>
    </location>
</feature>
<evidence type="ECO:0000313" key="4">
    <source>
        <dbReference type="Proteomes" id="UP001208041"/>
    </source>
</evidence>
<accession>A0AAE3IY63</accession>
<organism evidence="3 4">
    <name type="scientific">Halocynthiibacter halioticoli</name>
    <dbReference type="NCBI Taxonomy" id="2986804"/>
    <lineage>
        <taxon>Bacteria</taxon>
        <taxon>Pseudomonadati</taxon>
        <taxon>Pseudomonadota</taxon>
        <taxon>Alphaproteobacteria</taxon>
        <taxon>Rhodobacterales</taxon>
        <taxon>Paracoccaceae</taxon>
        <taxon>Halocynthiibacter</taxon>
    </lineage>
</organism>
<name>A0AAE3IY63_9RHOB</name>
<dbReference type="InterPro" id="IPR006683">
    <property type="entry name" value="Thioestr_dom"/>
</dbReference>
<dbReference type="RefSeq" id="WP_263953230.1">
    <property type="nucleotide sequence ID" value="NZ_JAOYFC010000001.1"/>
</dbReference>
<dbReference type="GO" id="GO:0005829">
    <property type="term" value="C:cytosol"/>
    <property type="evidence" value="ECO:0007669"/>
    <property type="project" value="TreeGrafter"/>
</dbReference>
<dbReference type="InterPro" id="IPR003736">
    <property type="entry name" value="PAAI_dom"/>
</dbReference>
<dbReference type="PANTHER" id="PTHR43240">
    <property type="entry name" value="1,4-DIHYDROXY-2-NAPHTHOYL-COA THIOESTERASE 1"/>
    <property type="match status" value="1"/>
</dbReference>
<dbReference type="Pfam" id="PF03061">
    <property type="entry name" value="4HBT"/>
    <property type="match status" value="1"/>
</dbReference>
<evidence type="ECO:0000313" key="3">
    <source>
        <dbReference type="EMBL" id="MCV6824422.1"/>
    </source>
</evidence>
<dbReference type="CDD" id="cd03443">
    <property type="entry name" value="PaaI_thioesterase"/>
    <property type="match status" value="1"/>
</dbReference>
<dbReference type="SUPFAM" id="SSF54637">
    <property type="entry name" value="Thioesterase/thiol ester dehydrase-isomerase"/>
    <property type="match status" value="1"/>
</dbReference>
<dbReference type="EMBL" id="JAOYFC010000001">
    <property type="protein sequence ID" value="MCV6824422.1"/>
    <property type="molecule type" value="Genomic_DNA"/>
</dbReference>
<keyword evidence="4" id="KW-1185">Reference proteome</keyword>
<evidence type="ECO:0000259" key="2">
    <source>
        <dbReference type="Pfam" id="PF03061"/>
    </source>
</evidence>
<dbReference type="AlphaFoldDB" id="A0AAE3IY63"/>